<dbReference type="PROSITE" id="PS50931">
    <property type="entry name" value="HTH_LYSR"/>
    <property type="match status" value="1"/>
</dbReference>
<evidence type="ECO:0000313" key="7">
    <source>
        <dbReference type="Proteomes" id="UP000198654"/>
    </source>
</evidence>
<protein>
    <submittedName>
        <fullName evidence="6">DNA-binding transcriptional regulator, LysR family</fullName>
    </submittedName>
</protein>
<feature type="domain" description="HTH lysR-type" evidence="5">
    <location>
        <begin position="5"/>
        <end position="62"/>
    </location>
</feature>
<comment type="similarity">
    <text evidence="1">Belongs to the LysR transcriptional regulatory family.</text>
</comment>
<name>A0A1G9PCU4_9GAMM</name>
<evidence type="ECO:0000313" key="6">
    <source>
        <dbReference type="EMBL" id="SDL96311.1"/>
    </source>
</evidence>
<reference evidence="6 7" key="1">
    <citation type="submission" date="2016-10" db="EMBL/GenBank/DDBJ databases">
        <authorList>
            <person name="de Groot N.N."/>
        </authorList>
    </citation>
    <scope>NUCLEOTIDE SEQUENCE [LARGE SCALE GENOMIC DNA]</scope>
    <source>
        <strain evidence="6 7">DSM 14789</strain>
    </source>
</reference>
<organism evidence="6 7">
    <name type="scientific">Modicisalibacter muralis</name>
    <dbReference type="NCBI Taxonomy" id="119000"/>
    <lineage>
        <taxon>Bacteria</taxon>
        <taxon>Pseudomonadati</taxon>
        <taxon>Pseudomonadota</taxon>
        <taxon>Gammaproteobacteria</taxon>
        <taxon>Oceanospirillales</taxon>
        <taxon>Halomonadaceae</taxon>
        <taxon>Modicisalibacter</taxon>
    </lineage>
</organism>
<accession>A0A1G9PCU4</accession>
<dbReference type="Pfam" id="PF03466">
    <property type="entry name" value="LysR_substrate"/>
    <property type="match status" value="1"/>
</dbReference>
<dbReference type="EMBL" id="FNGI01000009">
    <property type="protein sequence ID" value="SDL96311.1"/>
    <property type="molecule type" value="Genomic_DNA"/>
</dbReference>
<dbReference type="GO" id="GO:0043565">
    <property type="term" value="F:sequence-specific DNA binding"/>
    <property type="evidence" value="ECO:0007669"/>
    <property type="project" value="TreeGrafter"/>
</dbReference>
<evidence type="ECO:0000256" key="4">
    <source>
        <dbReference type="ARBA" id="ARBA00023163"/>
    </source>
</evidence>
<dbReference type="Gene3D" id="1.10.10.10">
    <property type="entry name" value="Winged helix-like DNA-binding domain superfamily/Winged helix DNA-binding domain"/>
    <property type="match status" value="1"/>
</dbReference>
<dbReference type="SUPFAM" id="SSF46785">
    <property type="entry name" value="Winged helix' DNA-binding domain"/>
    <property type="match status" value="1"/>
</dbReference>
<dbReference type="SUPFAM" id="SSF53850">
    <property type="entry name" value="Periplasmic binding protein-like II"/>
    <property type="match status" value="1"/>
</dbReference>
<sequence length="315" mass="35027">MRVRHNLRQLQIFQEVVRTGSLSKAARRLELSQPAVSTAITNLEQEVGFLLFRRNHYGTELTPEAKYLAEGVDKVLASVKHLGELSEGLCQGRAGKLTVGCMPGLSPAVLPRVMAAYLEEHPGSRLSLQTFSSSKIAEWVAEGQFDLGVIEMDADIGDLELTPYHLRMHLAVPQESPLAERGRLSPEDLDGQPMITLDEHHQSTLKLNNAFRLSGIRLQVGIETHLFPSAITLVNEGLGAALIDPVTADGFLKRRDCRLTMVPFEPGIDLDIAVITSRFHPISRQCQGFLPYLKENLGAWERHSRRDCPWRVTAP</sequence>
<evidence type="ECO:0000256" key="2">
    <source>
        <dbReference type="ARBA" id="ARBA00023015"/>
    </source>
</evidence>
<dbReference type="InterPro" id="IPR036388">
    <property type="entry name" value="WH-like_DNA-bd_sf"/>
</dbReference>
<dbReference type="Pfam" id="PF00126">
    <property type="entry name" value="HTH_1"/>
    <property type="match status" value="1"/>
</dbReference>
<dbReference type="STRING" id="119000.SAMN05661010_02997"/>
<dbReference type="PRINTS" id="PR00039">
    <property type="entry name" value="HTHLYSR"/>
</dbReference>
<dbReference type="AlphaFoldDB" id="A0A1G9PCU4"/>
<evidence type="ECO:0000259" key="5">
    <source>
        <dbReference type="PROSITE" id="PS50931"/>
    </source>
</evidence>
<keyword evidence="4" id="KW-0804">Transcription</keyword>
<dbReference type="InterPro" id="IPR000847">
    <property type="entry name" value="LysR_HTH_N"/>
</dbReference>
<proteinExistence type="inferred from homology"/>
<evidence type="ECO:0000256" key="3">
    <source>
        <dbReference type="ARBA" id="ARBA00023125"/>
    </source>
</evidence>
<dbReference type="GO" id="GO:0003700">
    <property type="term" value="F:DNA-binding transcription factor activity"/>
    <property type="evidence" value="ECO:0007669"/>
    <property type="project" value="InterPro"/>
</dbReference>
<dbReference type="GO" id="GO:0010628">
    <property type="term" value="P:positive regulation of gene expression"/>
    <property type="evidence" value="ECO:0007669"/>
    <property type="project" value="TreeGrafter"/>
</dbReference>
<dbReference type="Gene3D" id="3.40.190.10">
    <property type="entry name" value="Periplasmic binding protein-like II"/>
    <property type="match status" value="2"/>
</dbReference>
<keyword evidence="2" id="KW-0805">Transcription regulation</keyword>
<dbReference type="OrthoDB" id="6624490at2"/>
<gene>
    <name evidence="6" type="ORF">SAMN05661010_02997</name>
</gene>
<dbReference type="FunFam" id="1.10.10.10:FF:000001">
    <property type="entry name" value="LysR family transcriptional regulator"/>
    <property type="match status" value="1"/>
</dbReference>
<evidence type="ECO:0000256" key="1">
    <source>
        <dbReference type="ARBA" id="ARBA00009437"/>
    </source>
</evidence>
<dbReference type="RefSeq" id="WP_089729999.1">
    <property type="nucleotide sequence ID" value="NZ_FNGI01000009.1"/>
</dbReference>
<dbReference type="InterPro" id="IPR005119">
    <property type="entry name" value="LysR_subst-bd"/>
</dbReference>
<keyword evidence="7" id="KW-1185">Reference proteome</keyword>
<dbReference type="PANTHER" id="PTHR30427">
    <property type="entry name" value="TRANSCRIPTIONAL ACTIVATOR PROTEIN LYSR"/>
    <property type="match status" value="1"/>
</dbReference>
<keyword evidence="3 6" id="KW-0238">DNA-binding</keyword>
<dbReference type="PANTHER" id="PTHR30427:SF1">
    <property type="entry name" value="TRANSCRIPTIONAL ACTIVATOR PROTEIN LYSR"/>
    <property type="match status" value="1"/>
</dbReference>
<dbReference type="Proteomes" id="UP000198654">
    <property type="component" value="Unassembled WGS sequence"/>
</dbReference>
<dbReference type="InterPro" id="IPR036390">
    <property type="entry name" value="WH_DNA-bd_sf"/>
</dbReference>